<proteinExistence type="predicted"/>
<dbReference type="EMBL" id="GL877628">
    <property type="protein sequence ID" value="ELA45782.1"/>
    <property type="molecule type" value="Genomic_DNA"/>
</dbReference>
<gene>
    <name evidence="1" type="ORF">VCUG_02732</name>
</gene>
<dbReference type="GeneID" id="19880588"/>
<dbReference type="HOGENOM" id="CLU_2177207_0_0_1"/>
<protein>
    <submittedName>
        <fullName evidence="1">Uncharacterized protein</fullName>
    </submittedName>
</protein>
<name>L2GQW8_VAVCU</name>
<evidence type="ECO:0000313" key="1">
    <source>
        <dbReference type="EMBL" id="ELA45782.1"/>
    </source>
</evidence>
<evidence type="ECO:0000313" key="2">
    <source>
        <dbReference type="Proteomes" id="UP000011081"/>
    </source>
</evidence>
<dbReference type="RefSeq" id="XP_008075741.1">
    <property type="nucleotide sequence ID" value="XM_008077550.1"/>
</dbReference>
<dbReference type="InParanoid" id="L2GQW8"/>
<accession>L2GQW8</accession>
<organism evidence="1 2">
    <name type="scientific">Vavraia culicis (isolate floridensis)</name>
    <name type="common">Microsporidian parasite</name>
    <dbReference type="NCBI Taxonomy" id="948595"/>
    <lineage>
        <taxon>Eukaryota</taxon>
        <taxon>Fungi</taxon>
        <taxon>Fungi incertae sedis</taxon>
        <taxon>Microsporidia</taxon>
        <taxon>Pleistophoridae</taxon>
        <taxon>Vavraia</taxon>
    </lineage>
</organism>
<reference evidence="2" key="1">
    <citation type="submission" date="2011-03" db="EMBL/GenBank/DDBJ databases">
        <title>The genome sequence of Vavraia culicis strain floridensis.</title>
        <authorList>
            <consortium name="The Broad Institute Genome Sequencing Platform"/>
            <person name="Cuomo C."/>
            <person name="Becnel J."/>
            <person name="Sanscrainte N."/>
            <person name="Young S.K."/>
            <person name="Zeng Q."/>
            <person name="Gargeya S."/>
            <person name="Fitzgerald M."/>
            <person name="Haas B."/>
            <person name="Abouelleil A."/>
            <person name="Alvarado L."/>
            <person name="Arachchi H.M."/>
            <person name="Berlin A."/>
            <person name="Chapman S.B."/>
            <person name="Gearin G."/>
            <person name="Goldberg J."/>
            <person name="Griggs A."/>
            <person name="Gujja S."/>
            <person name="Hansen M."/>
            <person name="Heiman D."/>
            <person name="Howarth C."/>
            <person name="Larimer J."/>
            <person name="Lui A."/>
            <person name="MacDonald P.J.P."/>
            <person name="McCowen C."/>
            <person name="Montmayeur A."/>
            <person name="Murphy C."/>
            <person name="Neiman D."/>
            <person name="Pearson M."/>
            <person name="Priest M."/>
            <person name="Roberts A."/>
            <person name="Saif S."/>
            <person name="Shea T."/>
            <person name="Sisk P."/>
            <person name="Stolte C."/>
            <person name="Sykes S."/>
            <person name="Wortman J."/>
            <person name="Nusbaum C."/>
            <person name="Birren B."/>
        </authorList>
    </citation>
    <scope>NUCLEOTIDE SEQUENCE [LARGE SCALE GENOMIC DNA]</scope>
    <source>
        <strain evidence="2">floridensis</strain>
    </source>
</reference>
<keyword evidence="2" id="KW-1185">Reference proteome</keyword>
<sequence>CGTEELSAKFFNDIPENVMDVDFTSSRFNRRILFPNHIKYIWISHDRTDEGTMLTLSKRCKEFIINCIPAIIVSSHNMVQIKTLPDSYFKSIVNECSNQIMLELRGVRID</sequence>
<dbReference type="VEuPathDB" id="MicrosporidiaDB:VCUG_02732"/>
<dbReference type="Proteomes" id="UP000011081">
    <property type="component" value="Unassembled WGS sequence"/>
</dbReference>
<feature type="non-terminal residue" evidence="1">
    <location>
        <position position="1"/>
    </location>
</feature>
<dbReference type="AlphaFoldDB" id="L2GQW8"/>